<evidence type="ECO:0000256" key="4">
    <source>
        <dbReference type="ARBA" id="ARBA00022832"/>
    </source>
</evidence>
<dbReference type="NCBIfam" id="TIGR00556">
    <property type="entry name" value="pantethn_trn"/>
    <property type="match status" value="1"/>
</dbReference>
<dbReference type="HAMAP" id="MF_00101">
    <property type="entry name" value="AcpS"/>
    <property type="match status" value="1"/>
</dbReference>
<dbReference type="InterPro" id="IPR008278">
    <property type="entry name" value="4-PPantetheinyl_Trfase_dom"/>
</dbReference>
<dbReference type="InterPro" id="IPR004568">
    <property type="entry name" value="Ppantetheine-prot_Trfase_dom"/>
</dbReference>
<protein>
    <recommendedName>
        <fullName evidence="8">Holo-[acyl-carrier-protein] synthase</fullName>
        <shortName evidence="8">Holo-ACP synthase</shortName>
        <ecNumber evidence="8">2.7.8.7</ecNumber>
    </recommendedName>
    <alternativeName>
        <fullName evidence="8">4'-phosphopantetheinyl transferase AcpS</fullName>
    </alternativeName>
</protein>
<evidence type="ECO:0000256" key="2">
    <source>
        <dbReference type="ARBA" id="ARBA00022679"/>
    </source>
</evidence>
<dbReference type="RefSeq" id="WP_234319192.1">
    <property type="nucleotide sequence ID" value="NZ_JBHMDI010000050.1"/>
</dbReference>
<dbReference type="SUPFAM" id="SSF56214">
    <property type="entry name" value="4'-phosphopantetheinyl transferase"/>
    <property type="match status" value="1"/>
</dbReference>
<keyword evidence="6 8" id="KW-0443">Lipid metabolism</keyword>
<keyword evidence="7 8" id="KW-0275">Fatty acid biosynthesis</keyword>
<evidence type="ECO:0000256" key="3">
    <source>
        <dbReference type="ARBA" id="ARBA00022723"/>
    </source>
</evidence>
<dbReference type="Proteomes" id="UP001589753">
    <property type="component" value="Unassembled WGS sequence"/>
</dbReference>
<gene>
    <name evidence="8 10" type="primary">acpS</name>
    <name evidence="10" type="ORF">ACFFUA_19085</name>
</gene>
<proteinExistence type="inferred from homology"/>
<comment type="subcellular location">
    <subcellularLocation>
        <location evidence="8">Cytoplasm</location>
    </subcellularLocation>
</comment>
<dbReference type="Gene3D" id="3.90.470.20">
    <property type="entry name" value="4'-phosphopantetheinyl transferase domain"/>
    <property type="match status" value="1"/>
</dbReference>
<evidence type="ECO:0000313" key="10">
    <source>
        <dbReference type="EMBL" id="MFB9349537.1"/>
    </source>
</evidence>
<keyword evidence="1 8" id="KW-0444">Lipid biosynthesis</keyword>
<comment type="cofactor">
    <cofactor evidence="8">
        <name>Mg(2+)</name>
        <dbReference type="ChEBI" id="CHEBI:18420"/>
    </cofactor>
</comment>
<feature type="binding site" evidence="8">
    <location>
        <position position="12"/>
    </location>
    <ligand>
        <name>Mg(2+)</name>
        <dbReference type="ChEBI" id="CHEBI:18420"/>
    </ligand>
</feature>
<keyword evidence="4 8" id="KW-0276">Fatty acid metabolism</keyword>
<dbReference type="EMBL" id="JBHMDI010000050">
    <property type="protein sequence ID" value="MFB9349537.1"/>
    <property type="molecule type" value="Genomic_DNA"/>
</dbReference>
<dbReference type="InterPro" id="IPR002582">
    <property type="entry name" value="ACPS"/>
</dbReference>
<comment type="similarity">
    <text evidence="8">Belongs to the P-Pant transferase superfamily. AcpS family.</text>
</comment>
<evidence type="ECO:0000313" key="11">
    <source>
        <dbReference type="Proteomes" id="UP001589753"/>
    </source>
</evidence>
<dbReference type="GO" id="GO:0008897">
    <property type="term" value="F:holo-[acyl-carrier-protein] synthase activity"/>
    <property type="evidence" value="ECO:0007669"/>
    <property type="project" value="UniProtKB-EC"/>
</dbReference>
<keyword evidence="3 8" id="KW-0479">Metal-binding</keyword>
<dbReference type="Pfam" id="PF01648">
    <property type="entry name" value="ACPS"/>
    <property type="match status" value="1"/>
</dbReference>
<feature type="domain" description="4'-phosphopantetheinyl transferase" evidence="9">
    <location>
        <begin position="8"/>
        <end position="103"/>
    </location>
</feature>
<keyword evidence="5 8" id="KW-0460">Magnesium</keyword>
<sequence length="125" mass="13675">MTPGAPMGVGLDVLERDELACLVTRHWFLRYCYAPEEIQQAQNLGPERRLEYLAGRFAAKEAILKALGKGLFQGIAPRNIHIERADDGSPHVELRAEAAEAASDQTVRISITHKNNVVAAVALVS</sequence>
<evidence type="ECO:0000256" key="8">
    <source>
        <dbReference type="HAMAP-Rule" id="MF_00101"/>
    </source>
</evidence>
<evidence type="ECO:0000256" key="1">
    <source>
        <dbReference type="ARBA" id="ARBA00022516"/>
    </source>
</evidence>
<evidence type="ECO:0000259" key="9">
    <source>
        <dbReference type="Pfam" id="PF01648"/>
    </source>
</evidence>
<accession>A0ABV5LEK4</accession>
<evidence type="ECO:0000256" key="7">
    <source>
        <dbReference type="ARBA" id="ARBA00023160"/>
    </source>
</evidence>
<feature type="binding site" evidence="8">
    <location>
        <position position="61"/>
    </location>
    <ligand>
        <name>Mg(2+)</name>
        <dbReference type="ChEBI" id="CHEBI:18420"/>
    </ligand>
</feature>
<evidence type="ECO:0000256" key="5">
    <source>
        <dbReference type="ARBA" id="ARBA00022842"/>
    </source>
</evidence>
<comment type="function">
    <text evidence="8">Transfers the 4'-phosphopantetheine moiety from coenzyme A to a Ser of acyl-carrier-protein.</text>
</comment>
<name>A0ABV5LEK4_9ACTN</name>
<keyword evidence="2 8" id="KW-0808">Transferase</keyword>
<keyword evidence="8" id="KW-0963">Cytoplasm</keyword>
<dbReference type="EC" id="2.7.8.7" evidence="8"/>
<reference evidence="10 11" key="1">
    <citation type="submission" date="2024-09" db="EMBL/GenBank/DDBJ databases">
        <authorList>
            <person name="Sun Q."/>
            <person name="Mori K."/>
        </authorList>
    </citation>
    <scope>NUCLEOTIDE SEQUENCE [LARGE SCALE GENOMIC DNA]</scope>
    <source>
        <strain evidence="10 11">JCM 9767</strain>
    </source>
</reference>
<comment type="catalytic activity">
    <reaction evidence="8">
        <text>apo-[ACP] + CoA = holo-[ACP] + adenosine 3',5'-bisphosphate + H(+)</text>
        <dbReference type="Rhea" id="RHEA:12068"/>
        <dbReference type="Rhea" id="RHEA-COMP:9685"/>
        <dbReference type="Rhea" id="RHEA-COMP:9690"/>
        <dbReference type="ChEBI" id="CHEBI:15378"/>
        <dbReference type="ChEBI" id="CHEBI:29999"/>
        <dbReference type="ChEBI" id="CHEBI:57287"/>
        <dbReference type="ChEBI" id="CHEBI:58343"/>
        <dbReference type="ChEBI" id="CHEBI:64479"/>
        <dbReference type="EC" id="2.7.8.7"/>
    </reaction>
</comment>
<comment type="caution">
    <text evidence="10">The sequence shown here is derived from an EMBL/GenBank/DDBJ whole genome shotgun (WGS) entry which is preliminary data.</text>
</comment>
<dbReference type="InterPro" id="IPR037143">
    <property type="entry name" value="4-PPantetheinyl_Trfase_dom_sf"/>
</dbReference>
<keyword evidence="11" id="KW-1185">Reference proteome</keyword>
<organism evidence="10 11">
    <name type="scientific">Streptomyces heliomycini</name>
    <dbReference type="NCBI Taxonomy" id="284032"/>
    <lineage>
        <taxon>Bacteria</taxon>
        <taxon>Bacillati</taxon>
        <taxon>Actinomycetota</taxon>
        <taxon>Actinomycetes</taxon>
        <taxon>Kitasatosporales</taxon>
        <taxon>Streptomycetaceae</taxon>
        <taxon>Streptomyces</taxon>
    </lineage>
</organism>
<dbReference type="NCBIfam" id="TIGR00516">
    <property type="entry name" value="acpS"/>
    <property type="match status" value="1"/>
</dbReference>
<evidence type="ECO:0000256" key="6">
    <source>
        <dbReference type="ARBA" id="ARBA00023098"/>
    </source>
</evidence>